<feature type="region of interest" description="Disordered" evidence="1">
    <location>
        <begin position="738"/>
        <end position="768"/>
    </location>
</feature>
<reference evidence="2" key="1">
    <citation type="journal article" date="2022" name="Int. J. Mol. Sci.">
        <title>Draft Genome of Tanacetum Coccineum: Genomic Comparison of Closely Related Tanacetum-Family Plants.</title>
        <authorList>
            <person name="Yamashiro T."/>
            <person name="Shiraishi A."/>
            <person name="Nakayama K."/>
            <person name="Satake H."/>
        </authorList>
    </citation>
    <scope>NUCLEOTIDE SEQUENCE</scope>
</reference>
<protein>
    <submittedName>
        <fullName evidence="2">Uncharacterized protein</fullName>
    </submittedName>
</protein>
<dbReference type="EMBL" id="BQNB010011329">
    <property type="protein sequence ID" value="GJS89149.1"/>
    <property type="molecule type" value="Genomic_DNA"/>
</dbReference>
<feature type="region of interest" description="Disordered" evidence="1">
    <location>
        <begin position="85"/>
        <end position="224"/>
    </location>
</feature>
<feature type="region of interest" description="Disordered" evidence="1">
    <location>
        <begin position="612"/>
        <end position="698"/>
    </location>
</feature>
<dbReference type="Proteomes" id="UP001151760">
    <property type="component" value="Unassembled WGS sequence"/>
</dbReference>
<evidence type="ECO:0000256" key="1">
    <source>
        <dbReference type="SAM" id="MobiDB-lite"/>
    </source>
</evidence>
<comment type="caution">
    <text evidence="2">The sequence shown here is derived from an EMBL/GenBank/DDBJ whole genome shotgun (WGS) entry which is preliminary data.</text>
</comment>
<feature type="compositionally biased region" description="Acidic residues" evidence="1">
    <location>
        <begin position="132"/>
        <end position="150"/>
    </location>
</feature>
<sequence length="768" mass="85140">MSSATSDVTYTSVYTDSEPGRAFWGADYEEISEGGIPRVIVLGYDGLPLQPVAPPSPDYILGPENLQILPVPQDEDEREPMFIQAHDPDYVPEPIYPEYIPLDDDHEFPAEEQPLPPIDSPTTESPGYVTESDPEEDPEEYEDDESEDGPVDYPMDGGDDGDDGDDDDGDSSGDDARDEDEEDEEDEEEEEHLAPADSTVIPVDEPVFPPEGTEPIIPPPSTDITIGARITIRPQTSISLPPEAEVERLLAMTTPSPSPPISLSPPSVGERLAKCTAPPAHSPPLPPSSGCLTQIQTLRIASAQALIDAVTTALPPPSLPPLPPSLSMPSPVDRRDDIPESEQPPRKRLYLSTIGPRYEIGESSTARPTRGQGIDYGFVNTVDAEERRQGIREVGYGIRDTWVDPAEAVPEIAPMTIGEVNTRVVGLAELHERDTQDLYALLEDAQDSRSRISQRVDMDSQRVDLLMGDRMTLQETVWMVEEEAYASREAWAHSIGLSQATHQELQTHRDHVYAHETYLQAHQTQLQLQSTLIQTQHQVHETRFQMQHAELAALRETDRRRQDQMVETLRVIRDMRREMSDMQAEFVPPKKVGDEAIYTREDDRVVRAATTATSLEAEQESGSGPRCQDTTLGDADAHTRFETASKQSRDLPLSKVNTSGSGEDSMEHQDDLTDFVPPTPHDSSLSGGHTPRSDEGRPNINKLMAICTNLSNRVLALETSKTAQDLVINKLKKKVKRLEKKKRARTPGMKLFKIGTSKRKSLDKENVS</sequence>
<feature type="compositionally biased region" description="Acidic residues" evidence="1">
    <location>
        <begin position="157"/>
        <end position="191"/>
    </location>
</feature>
<evidence type="ECO:0000313" key="3">
    <source>
        <dbReference type="Proteomes" id="UP001151760"/>
    </source>
</evidence>
<proteinExistence type="predicted"/>
<name>A0ABQ4ZG28_9ASTR</name>
<feature type="region of interest" description="Disordered" evidence="1">
    <location>
        <begin position="315"/>
        <end position="352"/>
    </location>
</feature>
<reference evidence="2" key="2">
    <citation type="submission" date="2022-01" db="EMBL/GenBank/DDBJ databases">
        <authorList>
            <person name="Yamashiro T."/>
            <person name="Shiraishi A."/>
            <person name="Satake H."/>
            <person name="Nakayama K."/>
        </authorList>
    </citation>
    <scope>NUCLEOTIDE SEQUENCE</scope>
</reference>
<evidence type="ECO:0000313" key="2">
    <source>
        <dbReference type="EMBL" id="GJS89149.1"/>
    </source>
</evidence>
<gene>
    <name evidence="2" type="ORF">Tco_0771785</name>
</gene>
<feature type="compositionally biased region" description="Basic and acidic residues" evidence="1">
    <location>
        <begin position="635"/>
        <end position="649"/>
    </location>
</feature>
<feature type="compositionally biased region" description="Pro residues" evidence="1">
    <location>
        <begin position="315"/>
        <end position="326"/>
    </location>
</feature>
<feature type="compositionally biased region" description="Polar residues" evidence="1">
    <location>
        <begin position="612"/>
        <end position="622"/>
    </location>
</feature>
<accession>A0ABQ4ZG28</accession>
<organism evidence="2 3">
    <name type="scientific">Tanacetum coccineum</name>
    <dbReference type="NCBI Taxonomy" id="301880"/>
    <lineage>
        <taxon>Eukaryota</taxon>
        <taxon>Viridiplantae</taxon>
        <taxon>Streptophyta</taxon>
        <taxon>Embryophyta</taxon>
        <taxon>Tracheophyta</taxon>
        <taxon>Spermatophyta</taxon>
        <taxon>Magnoliopsida</taxon>
        <taxon>eudicotyledons</taxon>
        <taxon>Gunneridae</taxon>
        <taxon>Pentapetalae</taxon>
        <taxon>asterids</taxon>
        <taxon>campanulids</taxon>
        <taxon>Asterales</taxon>
        <taxon>Asteraceae</taxon>
        <taxon>Asteroideae</taxon>
        <taxon>Anthemideae</taxon>
        <taxon>Anthemidinae</taxon>
        <taxon>Tanacetum</taxon>
    </lineage>
</organism>
<keyword evidence="3" id="KW-1185">Reference proteome</keyword>